<dbReference type="GO" id="GO:0019243">
    <property type="term" value="P:methylglyoxal catabolic process to D-lactate via S-lactoyl-glutathione"/>
    <property type="evidence" value="ECO:0007669"/>
    <property type="project" value="TreeGrafter"/>
</dbReference>
<evidence type="ECO:0000256" key="1">
    <source>
        <dbReference type="ARBA" id="ARBA00013134"/>
    </source>
</evidence>
<dbReference type="PANTHER" id="PTHR48094:SF11">
    <property type="entry name" value="GLUTATHIONE-INDEPENDENT GLYOXALASE HSP31-RELATED"/>
    <property type="match status" value="1"/>
</dbReference>
<dbReference type="GO" id="GO:0005737">
    <property type="term" value="C:cytoplasm"/>
    <property type="evidence" value="ECO:0007669"/>
    <property type="project" value="TreeGrafter"/>
</dbReference>
<dbReference type="OrthoDB" id="543156at2759"/>
<dbReference type="PANTHER" id="PTHR48094">
    <property type="entry name" value="PROTEIN/NUCLEIC ACID DEGLYCASE DJ-1-RELATED"/>
    <property type="match status" value="1"/>
</dbReference>
<dbReference type="Proteomes" id="UP000268321">
    <property type="component" value="Unassembled WGS sequence"/>
</dbReference>
<protein>
    <recommendedName>
        <fullName evidence="1">D-lactate dehydratase</fullName>
        <ecNumber evidence="1">4.2.1.130</ecNumber>
    </recommendedName>
</protein>
<comment type="similarity">
    <text evidence="4">Belongs to the peptidase C56 family. HSP31-like subfamily.</text>
</comment>
<dbReference type="InterPro" id="IPR050325">
    <property type="entry name" value="Prot/Nucl_acid_deglycase"/>
</dbReference>
<evidence type="ECO:0000313" key="6">
    <source>
        <dbReference type="EMBL" id="RKP31797.1"/>
    </source>
</evidence>
<sequence>MVHNDPFYGDGAKTGVSFVEGFHPYQEFRKAGIDDDHSIGPGFLQGDDRKVFENADSDFMKAVQHVKKAVDVSAADYDLIFASDSHGTVLDFPHALGLQGLMRTLWEQGKVVASVCHGLSIFENLRVLSDDYLIKGLKAAIGLTDLLEKNIKRPQTVAAECGATFAHPKGPWDCYCLQDGKLVTGVNPQSSACASRKAIALFG</sequence>
<name>A0A4P9ZFH7_9ASCO</name>
<keyword evidence="6" id="KW-0808">Transferase</keyword>
<keyword evidence="7" id="KW-1185">Reference proteome</keyword>
<dbReference type="GO" id="GO:0016740">
    <property type="term" value="F:transferase activity"/>
    <property type="evidence" value="ECO:0007669"/>
    <property type="project" value="UniProtKB-KW"/>
</dbReference>
<keyword evidence="3" id="KW-0456">Lyase</keyword>
<evidence type="ECO:0000256" key="2">
    <source>
        <dbReference type="ARBA" id="ARBA00023016"/>
    </source>
</evidence>
<dbReference type="GO" id="GO:0019172">
    <property type="term" value="F:glyoxalase III activity"/>
    <property type="evidence" value="ECO:0007669"/>
    <property type="project" value="UniProtKB-EC"/>
</dbReference>
<gene>
    <name evidence="6" type="ORF">METBISCDRAFT_26277</name>
</gene>
<keyword evidence="2" id="KW-0346">Stress response</keyword>
<dbReference type="EC" id="4.2.1.130" evidence="1"/>
<comment type="catalytic activity">
    <reaction evidence="5">
        <text>methylglyoxal + H2O = (R)-lactate + H(+)</text>
        <dbReference type="Rhea" id="RHEA:27754"/>
        <dbReference type="ChEBI" id="CHEBI:15377"/>
        <dbReference type="ChEBI" id="CHEBI:15378"/>
        <dbReference type="ChEBI" id="CHEBI:16004"/>
        <dbReference type="ChEBI" id="CHEBI:17158"/>
        <dbReference type="EC" id="4.2.1.130"/>
    </reaction>
</comment>
<evidence type="ECO:0000256" key="3">
    <source>
        <dbReference type="ARBA" id="ARBA00023239"/>
    </source>
</evidence>
<dbReference type="InterPro" id="IPR029062">
    <property type="entry name" value="Class_I_gatase-like"/>
</dbReference>
<evidence type="ECO:0000256" key="4">
    <source>
        <dbReference type="ARBA" id="ARBA00038493"/>
    </source>
</evidence>
<dbReference type="SUPFAM" id="SSF52317">
    <property type="entry name" value="Class I glutamine amidotransferase-like"/>
    <property type="match status" value="1"/>
</dbReference>
<dbReference type="Gene3D" id="3.40.50.880">
    <property type="match status" value="1"/>
</dbReference>
<organism evidence="6 7">
    <name type="scientific">Metschnikowia bicuspidata</name>
    <dbReference type="NCBI Taxonomy" id="27322"/>
    <lineage>
        <taxon>Eukaryota</taxon>
        <taxon>Fungi</taxon>
        <taxon>Dikarya</taxon>
        <taxon>Ascomycota</taxon>
        <taxon>Saccharomycotina</taxon>
        <taxon>Pichiomycetes</taxon>
        <taxon>Metschnikowiaceae</taxon>
        <taxon>Metschnikowia</taxon>
    </lineage>
</organism>
<reference evidence="7" key="1">
    <citation type="journal article" date="2018" name="Nat. Microbiol.">
        <title>Leveraging single-cell genomics to expand the fungal tree of life.</title>
        <authorList>
            <person name="Ahrendt S.R."/>
            <person name="Quandt C.A."/>
            <person name="Ciobanu D."/>
            <person name="Clum A."/>
            <person name="Salamov A."/>
            <person name="Andreopoulos B."/>
            <person name="Cheng J.F."/>
            <person name="Woyke T."/>
            <person name="Pelin A."/>
            <person name="Henrissat B."/>
            <person name="Reynolds N.K."/>
            <person name="Benny G.L."/>
            <person name="Smith M.E."/>
            <person name="James T.Y."/>
            <person name="Grigoriev I.V."/>
        </authorList>
    </citation>
    <scope>NUCLEOTIDE SEQUENCE [LARGE SCALE GENOMIC DNA]</scope>
    <source>
        <strain evidence="7">Baker2002</strain>
    </source>
</reference>
<accession>A0A4P9ZFH7</accession>
<dbReference type="AlphaFoldDB" id="A0A4P9ZFH7"/>
<dbReference type="EMBL" id="ML004437">
    <property type="protein sequence ID" value="RKP31797.1"/>
    <property type="molecule type" value="Genomic_DNA"/>
</dbReference>
<keyword evidence="6" id="KW-0315">Glutamine amidotransferase</keyword>
<evidence type="ECO:0000256" key="5">
    <source>
        <dbReference type="ARBA" id="ARBA00048082"/>
    </source>
</evidence>
<proteinExistence type="inferred from homology"/>
<evidence type="ECO:0000313" key="7">
    <source>
        <dbReference type="Proteomes" id="UP000268321"/>
    </source>
</evidence>